<sequence length="212" mass="23625">MSRTTSKAFREGLRHRREITIAKATREALRIVQGVLKESLGPNGLTTAEIFNLATRKSPPSFFKPAYLPWTREDARPPNPSHPVRSMRYLKTALLPILEGNGVIRMKPVTRTPVTPSSSASTTSPPSTLSQNLFAWIPVDPDTVPKPKIPEPPIELVGSAVGVGEDWSHLNTRRKRARVEKVAKDYEKMKEVLKKLAEKKKSRSKTLSTPIS</sequence>
<feature type="region of interest" description="Disordered" evidence="1">
    <location>
        <begin position="109"/>
        <end position="128"/>
    </location>
</feature>
<keyword evidence="3" id="KW-1185">Reference proteome</keyword>
<proteinExistence type="predicted"/>
<evidence type="ECO:0000256" key="1">
    <source>
        <dbReference type="SAM" id="MobiDB-lite"/>
    </source>
</evidence>
<dbReference type="OrthoDB" id="2587968at2759"/>
<name>A0A0C2WMY4_AMAMK</name>
<dbReference type="STRING" id="946122.A0A0C2WMY4"/>
<evidence type="ECO:0000313" key="3">
    <source>
        <dbReference type="Proteomes" id="UP000054549"/>
    </source>
</evidence>
<evidence type="ECO:0000313" key="2">
    <source>
        <dbReference type="EMBL" id="KIL57588.1"/>
    </source>
</evidence>
<reference evidence="2 3" key="1">
    <citation type="submission" date="2014-04" db="EMBL/GenBank/DDBJ databases">
        <title>Evolutionary Origins and Diversification of the Mycorrhizal Mutualists.</title>
        <authorList>
            <consortium name="DOE Joint Genome Institute"/>
            <consortium name="Mycorrhizal Genomics Consortium"/>
            <person name="Kohler A."/>
            <person name="Kuo A."/>
            <person name="Nagy L.G."/>
            <person name="Floudas D."/>
            <person name="Copeland A."/>
            <person name="Barry K.W."/>
            <person name="Cichocki N."/>
            <person name="Veneault-Fourrey C."/>
            <person name="LaButti K."/>
            <person name="Lindquist E.A."/>
            <person name="Lipzen A."/>
            <person name="Lundell T."/>
            <person name="Morin E."/>
            <person name="Murat C."/>
            <person name="Riley R."/>
            <person name="Ohm R."/>
            <person name="Sun H."/>
            <person name="Tunlid A."/>
            <person name="Henrissat B."/>
            <person name="Grigoriev I.V."/>
            <person name="Hibbett D.S."/>
            <person name="Martin F."/>
        </authorList>
    </citation>
    <scope>NUCLEOTIDE SEQUENCE [LARGE SCALE GENOMIC DNA]</scope>
    <source>
        <strain evidence="2 3">Koide BX008</strain>
    </source>
</reference>
<accession>A0A0C2WMY4</accession>
<dbReference type="Proteomes" id="UP000054549">
    <property type="component" value="Unassembled WGS sequence"/>
</dbReference>
<dbReference type="AlphaFoldDB" id="A0A0C2WMY4"/>
<dbReference type="HOGENOM" id="CLU_108118_0_0_1"/>
<organism evidence="2 3">
    <name type="scientific">Amanita muscaria (strain Koide BX008)</name>
    <dbReference type="NCBI Taxonomy" id="946122"/>
    <lineage>
        <taxon>Eukaryota</taxon>
        <taxon>Fungi</taxon>
        <taxon>Dikarya</taxon>
        <taxon>Basidiomycota</taxon>
        <taxon>Agaricomycotina</taxon>
        <taxon>Agaricomycetes</taxon>
        <taxon>Agaricomycetidae</taxon>
        <taxon>Agaricales</taxon>
        <taxon>Pluteineae</taxon>
        <taxon>Amanitaceae</taxon>
        <taxon>Amanita</taxon>
    </lineage>
</organism>
<dbReference type="EMBL" id="KN818364">
    <property type="protein sequence ID" value="KIL57588.1"/>
    <property type="molecule type" value="Genomic_DNA"/>
</dbReference>
<dbReference type="InParanoid" id="A0A0C2WMY4"/>
<protein>
    <submittedName>
        <fullName evidence="2">Uncharacterized protein</fullName>
    </submittedName>
</protein>
<gene>
    <name evidence="2" type="ORF">M378DRAFT_16153</name>
</gene>